<comment type="catalytic activity">
    <reaction evidence="1 10">
        <text>Hydrolysis of terminal, non-reducing beta-D-glucosyl residues with release of beta-D-glucose.</text>
        <dbReference type="EC" id="3.2.1.21"/>
    </reaction>
</comment>
<dbReference type="NCBIfam" id="TIGR03356">
    <property type="entry name" value="BGL"/>
    <property type="match status" value="1"/>
</dbReference>
<dbReference type="PROSITE" id="PS00653">
    <property type="entry name" value="GLYCOSYL_HYDROL_F1_2"/>
    <property type="match status" value="1"/>
</dbReference>
<dbReference type="PANTHER" id="PTHR10353:SF36">
    <property type="entry name" value="LP05116P"/>
    <property type="match status" value="1"/>
</dbReference>
<evidence type="ECO:0000313" key="12">
    <source>
        <dbReference type="Proteomes" id="UP000437736"/>
    </source>
</evidence>
<evidence type="ECO:0000256" key="7">
    <source>
        <dbReference type="ARBA" id="ARBA00023295"/>
    </source>
</evidence>
<dbReference type="GO" id="GO:0004565">
    <property type="term" value="F:beta-galactosidase activity"/>
    <property type="evidence" value="ECO:0007669"/>
    <property type="project" value="UniProtKB-EC"/>
</dbReference>
<evidence type="ECO:0000256" key="3">
    <source>
        <dbReference type="ARBA" id="ARBA00012744"/>
    </source>
</evidence>
<evidence type="ECO:0000256" key="9">
    <source>
        <dbReference type="PROSITE-ProRule" id="PRU10055"/>
    </source>
</evidence>
<dbReference type="EMBL" id="WJHE01000784">
    <property type="protein sequence ID" value="MST33946.1"/>
    <property type="molecule type" value="Genomic_DNA"/>
</dbReference>
<keyword evidence="6" id="KW-0119">Carbohydrate metabolism</keyword>
<keyword evidence="7 10" id="KW-0326">Glycosidase</keyword>
<keyword evidence="4 10" id="KW-0378">Hydrolase</keyword>
<keyword evidence="12" id="KW-1185">Reference proteome</keyword>
<evidence type="ECO:0000256" key="2">
    <source>
        <dbReference type="ARBA" id="ARBA00010838"/>
    </source>
</evidence>
<dbReference type="InterPro" id="IPR017736">
    <property type="entry name" value="Glyco_hydro_1_beta-glucosidase"/>
</dbReference>
<dbReference type="InterPro" id="IPR001360">
    <property type="entry name" value="Glyco_hydro_1"/>
</dbReference>
<name>A0ABW9QWC3_9ACTN</name>
<dbReference type="InterPro" id="IPR033132">
    <property type="entry name" value="GH_1_N_CS"/>
</dbReference>
<reference evidence="11 12" key="1">
    <citation type="submission" date="2019-11" db="EMBL/GenBank/DDBJ databases">
        <title>Acidiferrimicrobium australis gen. nov., sp. nov., an acidophilic and obligately heterotrophic, member of the Actinobacteria that catalyses dissimilatory oxido- reduction of iron isolated from metal-rich acidic water in Chile.</title>
        <authorList>
            <person name="Gonzalez D."/>
            <person name="Huber K."/>
            <person name="Hedrich S."/>
            <person name="Rojas-Villalobos C."/>
            <person name="Quatrini R."/>
            <person name="Dinamarca M.A."/>
            <person name="Schwarz A."/>
            <person name="Canales C."/>
            <person name="Nancucheo I."/>
        </authorList>
    </citation>
    <scope>NUCLEOTIDE SEQUENCE [LARGE SCALE GENOMIC DNA]</scope>
    <source>
        <strain evidence="11 12">USS-CCA1</strain>
    </source>
</reference>
<evidence type="ECO:0000313" key="11">
    <source>
        <dbReference type="EMBL" id="MST33946.1"/>
    </source>
</evidence>
<gene>
    <name evidence="11" type="ORF">GHK86_14610</name>
</gene>
<evidence type="ECO:0000256" key="4">
    <source>
        <dbReference type="ARBA" id="ARBA00022801"/>
    </source>
</evidence>
<dbReference type="EC" id="3.2.1.21" evidence="3 10"/>
<dbReference type="PROSITE" id="PS00572">
    <property type="entry name" value="GLYCOSYL_HYDROL_F1_1"/>
    <property type="match status" value="1"/>
</dbReference>
<dbReference type="InterPro" id="IPR018120">
    <property type="entry name" value="Glyco_hydro_1_AS"/>
</dbReference>
<evidence type="ECO:0000256" key="6">
    <source>
        <dbReference type="ARBA" id="ARBA00023277"/>
    </source>
</evidence>
<keyword evidence="8" id="KW-0624">Polysaccharide degradation</keyword>
<evidence type="ECO:0000256" key="8">
    <source>
        <dbReference type="ARBA" id="ARBA00023326"/>
    </source>
</evidence>
<dbReference type="Pfam" id="PF00232">
    <property type="entry name" value="Glyco_hydro_1"/>
    <property type="match status" value="1"/>
</dbReference>
<evidence type="ECO:0000256" key="1">
    <source>
        <dbReference type="ARBA" id="ARBA00000448"/>
    </source>
</evidence>
<organism evidence="11 12">
    <name type="scientific">Acidiferrimicrobium australe</name>
    <dbReference type="NCBI Taxonomy" id="2664430"/>
    <lineage>
        <taxon>Bacteria</taxon>
        <taxon>Bacillati</taxon>
        <taxon>Actinomycetota</taxon>
        <taxon>Acidimicrobiia</taxon>
        <taxon>Acidimicrobiales</taxon>
        <taxon>Acidimicrobiaceae</taxon>
        <taxon>Acidiferrimicrobium</taxon>
    </lineage>
</organism>
<comment type="similarity">
    <text evidence="2 10">Belongs to the glycosyl hydrolase 1 family.</text>
</comment>
<protein>
    <recommendedName>
        <fullName evidence="3 10">Beta-glucosidase</fullName>
        <ecNumber evidence="3 10">3.2.1.21</ecNumber>
    </recommendedName>
</protein>
<evidence type="ECO:0000256" key="5">
    <source>
        <dbReference type="ARBA" id="ARBA00023001"/>
    </source>
</evidence>
<comment type="caution">
    <text evidence="11">The sequence shown here is derived from an EMBL/GenBank/DDBJ whole genome shotgun (WGS) entry which is preliminary data.</text>
</comment>
<sequence>MFPPGFVWGAATASYQIEGATRADGRSPSIWDTFSHTPGRTHNGDNGDVACDHYRRLDEDLDLLAALGVGSYRFSVAWPRVQPDGKGPANPAGLDFYRRLVGGLRDRGIAPTATLYHWDLPQALEDAGGWVARDTAERFAEYAAVVGEALGDGVERWITVNEPWCSSFHGYGNGLHAPGRTDTGAAVAAVHHLLLGHGQALAALRAGGARSVGITLNLVPVRPASGHEADAAAARRMDGYANRMFLDPLLRGRYPSDMAAAFSSARPGLGVVQPGDLEVIGQPLDFLGVNYYSPAIVADPSRLDEARRAGLVPSERQAERVAAELGVARVVRAGSDRTAMDWEIEPSGLTDLLVGLARDYPVPPVYVTENGAAFCDYVDPDGRVQDPARVEYLDGHLRAVAQAIGEGVEVRGYFCWSLLDNFEWAYGFAKRFGLVWVDYATGARIPKSSFSWYRDVIAANGLA</sequence>
<keyword evidence="5" id="KW-0136">Cellulose degradation</keyword>
<dbReference type="InterPro" id="IPR017853">
    <property type="entry name" value="GH"/>
</dbReference>
<dbReference type="SUPFAM" id="SSF51445">
    <property type="entry name" value="(Trans)glycosidases"/>
    <property type="match status" value="1"/>
</dbReference>
<proteinExistence type="inferred from homology"/>
<dbReference type="Proteomes" id="UP000437736">
    <property type="component" value="Unassembled WGS sequence"/>
</dbReference>
<dbReference type="PANTHER" id="PTHR10353">
    <property type="entry name" value="GLYCOSYL HYDROLASE"/>
    <property type="match status" value="1"/>
</dbReference>
<evidence type="ECO:0000256" key="10">
    <source>
        <dbReference type="RuleBase" id="RU361175"/>
    </source>
</evidence>
<feature type="active site" description="Nucleophile" evidence="9">
    <location>
        <position position="369"/>
    </location>
</feature>
<accession>A0ABW9QWC3</accession>
<dbReference type="PRINTS" id="PR00131">
    <property type="entry name" value="GLHYDRLASE1"/>
</dbReference>
<dbReference type="Gene3D" id="3.20.20.80">
    <property type="entry name" value="Glycosidases"/>
    <property type="match status" value="1"/>
</dbReference>